<feature type="compositionally biased region" description="Low complexity" evidence="2">
    <location>
        <begin position="46"/>
        <end position="58"/>
    </location>
</feature>
<feature type="compositionally biased region" description="Low complexity" evidence="2">
    <location>
        <begin position="608"/>
        <end position="620"/>
    </location>
</feature>
<feature type="compositionally biased region" description="Polar residues" evidence="2">
    <location>
        <begin position="587"/>
        <end position="597"/>
    </location>
</feature>
<dbReference type="RefSeq" id="XP_013378927.1">
    <property type="nucleotide sequence ID" value="XM_013523473.1"/>
</dbReference>
<dbReference type="PANTHER" id="PTHR15672:SF8">
    <property type="entry name" value="PROTEIN ENCORE"/>
    <property type="match status" value="1"/>
</dbReference>
<feature type="region of interest" description="Disordered" evidence="2">
    <location>
        <begin position="1"/>
        <end position="95"/>
    </location>
</feature>
<feature type="compositionally biased region" description="Polar residues" evidence="2">
    <location>
        <begin position="360"/>
        <end position="389"/>
    </location>
</feature>
<feature type="compositionally biased region" description="Basic and acidic residues" evidence="2">
    <location>
        <begin position="1"/>
        <end position="11"/>
    </location>
</feature>
<dbReference type="InterPro" id="IPR036867">
    <property type="entry name" value="R3H_dom_sf"/>
</dbReference>
<feature type="compositionally biased region" description="Low complexity" evidence="2">
    <location>
        <begin position="1019"/>
        <end position="1035"/>
    </location>
</feature>
<dbReference type="PANTHER" id="PTHR15672">
    <property type="entry name" value="CAMP-REGULATED PHOSPHOPROTEIN 21 RELATED R3H DOMAIN CONTAINING PROTEIN"/>
    <property type="match status" value="1"/>
</dbReference>
<feature type="region of interest" description="Disordered" evidence="2">
    <location>
        <begin position="156"/>
        <end position="202"/>
    </location>
</feature>
<organism evidence="5 6">
    <name type="scientific">Lingula anatina</name>
    <name type="common">Brachiopod</name>
    <name type="synonym">Lingula unguis</name>
    <dbReference type="NCBI Taxonomy" id="7574"/>
    <lineage>
        <taxon>Eukaryota</taxon>
        <taxon>Metazoa</taxon>
        <taxon>Spiralia</taxon>
        <taxon>Lophotrochozoa</taxon>
        <taxon>Brachiopoda</taxon>
        <taxon>Linguliformea</taxon>
        <taxon>Lingulata</taxon>
        <taxon>Lingulida</taxon>
        <taxon>Linguloidea</taxon>
        <taxon>Lingulidae</taxon>
        <taxon>Lingula</taxon>
    </lineage>
</organism>
<reference evidence="6 7" key="1">
    <citation type="submission" date="2025-04" db="UniProtKB">
        <authorList>
            <consortium name="RefSeq"/>
        </authorList>
    </citation>
    <scope>IDENTIFICATION</scope>
    <source>
        <tissue evidence="6 7">Gonads</tissue>
    </source>
</reference>
<feature type="compositionally biased region" description="Polar residues" evidence="2">
    <location>
        <begin position="32"/>
        <end position="41"/>
    </location>
</feature>
<evidence type="ECO:0000256" key="2">
    <source>
        <dbReference type="SAM" id="MobiDB-lite"/>
    </source>
</evidence>
<feature type="region of interest" description="Disordered" evidence="2">
    <location>
        <begin position="431"/>
        <end position="510"/>
    </location>
</feature>
<dbReference type="AlphaFoldDB" id="A0A1S3GZ27"/>
<feature type="region of interest" description="Disordered" evidence="2">
    <location>
        <begin position="306"/>
        <end position="416"/>
    </location>
</feature>
<dbReference type="OrthoDB" id="278430at2759"/>
<accession>A0A1S3GZ27</accession>
<feature type="compositionally biased region" description="Basic and acidic residues" evidence="2">
    <location>
        <begin position="336"/>
        <end position="352"/>
    </location>
</feature>
<dbReference type="Pfam" id="PF12752">
    <property type="entry name" value="SUZ"/>
    <property type="match status" value="1"/>
</dbReference>
<keyword evidence="1" id="KW-0597">Phosphoprotein</keyword>
<feature type="compositionally biased region" description="Low complexity" evidence="2">
    <location>
        <begin position="947"/>
        <end position="961"/>
    </location>
</feature>
<dbReference type="Pfam" id="PF01424">
    <property type="entry name" value="R3H"/>
    <property type="match status" value="1"/>
</dbReference>
<feature type="compositionally biased region" description="Low complexity" evidence="2">
    <location>
        <begin position="403"/>
        <end position="413"/>
    </location>
</feature>
<feature type="compositionally biased region" description="Basic and acidic residues" evidence="2">
    <location>
        <begin position="306"/>
        <end position="324"/>
    </location>
</feature>
<feature type="compositionally biased region" description="Low complexity" evidence="2">
    <location>
        <begin position="1046"/>
        <end position="1064"/>
    </location>
</feature>
<dbReference type="CDD" id="cd02642">
    <property type="entry name" value="R3H_encore_like"/>
    <property type="match status" value="1"/>
</dbReference>
<feature type="compositionally biased region" description="Polar residues" evidence="2">
    <location>
        <begin position="156"/>
        <end position="166"/>
    </location>
</feature>
<feature type="domain" description="R3H" evidence="3">
    <location>
        <begin position="228"/>
        <end position="291"/>
    </location>
</feature>
<dbReference type="InterPro" id="IPR024771">
    <property type="entry name" value="SUZ"/>
</dbReference>
<dbReference type="STRING" id="7574.A0A1S3GZ27"/>
<feature type="compositionally biased region" description="Pro residues" evidence="2">
    <location>
        <begin position="962"/>
        <end position="981"/>
    </location>
</feature>
<sequence>MSGKEKLERRSSKSRLSKQNEVDVHDDEAHDTSPSSETSDATIVAESEMSNHNSSDSSPDQTGGSEDVEVASESATESSSTQKNGGKELEKSNSFQQRAKLKLLVRGDAISDDSTPPPPDDITVAPATAAAVSVSSSIPNDVSMATATATATFAANSSGSLNGQRSSRQKVSRPRLDKSSSQSSSFEAGTSPCLSRESSTETQYTDFAGTDLEEFFRLTLNNKNPQDRRLMLKIEQDLISFVKDQRHQYLKFPALPGYQRMLVHRIAAFFGLDHNVDQKINPNVVIVNKTSITRLPDFKFREHILDHSSQEETPTRRILRREGGSFEEGNSPHRRSLADKKSKSYEEREEHYKKTKARIFNQSDSMSSQEAILDSPVSSRAGTRFSSVRSSKEDWQTDPRPWSSTDSSGYGTDTSKEGHRLAVTKASSFSGVPTILSRGDGRGARMTQTDSVSSSNSSSLSSPISRPPPIPSSPPPGDADRPYSSQSTGGPGPPQVPQGQVCWVASTPDSIPPGATIIDPQTGAPYRNPDGSIYCHQPGQPLPPAIHSTHQPQAPVIQQPLHGALPHQFPPPGGVQGPPGNVVFHQPPSSLQRQYSGESGGDVAHTFSGLSLSSQSSGSLPEPPCGGGASNPPQQYVIAPPQHGGPVNNTGPFQVSYYQPPGSQPQYMYRMAYAAQGHQGSFEGQTQGQGHLGMVPPSSSQYSSQTYMPNYQIVGYSVAQSTSNEHLQQQTNYQHQQVVQSQGQGQGVQGQQYSETCCQGGFAQQFPPPPSAGGLNQGGYVQTVQTSMTAAAGSYNTSSTTNTSTPAMSYHSVGGMAGLYRPTTPPSQGMAPPGQTVGVGPGGVNPGSYIGYPPGTSPHGTQGHPRPPGPGQFVPFQTSPSQNIAVLRPAINIPAVQQGAVCGGPVGSFPHGTPSVTGQFKILSVEQGLKPAKPTELYLGGEKIGDSSSSPSLSGHSTPVQMGPPPPPQLIQQPFRPPPPGNGDGRMGGAQLQQVFRCPVPQMYAVRPRYPTMPGMSIQQQPPQQPSNSSQRVQQKAWAKQSSQDSASPSPNTSQDSSQDTSSR</sequence>
<dbReference type="PROSITE" id="PS51673">
    <property type="entry name" value="SUZ"/>
    <property type="match status" value="1"/>
</dbReference>
<dbReference type="SMART" id="SM00393">
    <property type="entry name" value="R3H"/>
    <property type="match status" value="1"/>
</dbReference>
<dbReference type="KEGG" id="lak:106150591"/>
<feature type="region of interest" description="Disordered" evidence="2">
    <location>
        <begin position="570"/>
        <end position="634"/>
    </location>
</feature>
<feature type="compositionally biased region" description="Low complexity" evidence="2">
    <location>
        <begin position="451"/>
        <end position="464"/>
    </location>
</feature>
<dbReference type="GO" id="GO:0003676">
    <property type="term" value="F:nucleic acid binding"/>
    <property type="evidence" value="ECO:0007669"/>
    <property type="project" value="UniProtKB-UniRule"/>
</dbReference>
<feature type="compositionally biased region" description="Polar residues" evidence="2">
    <location>
        <begin position="179"/>
        <end position="202"/>
    </location>
</feature>
<evidence type="ECO:0000259" key="4">
    <source>
        <dbReference type="PROSITE" id="PS51673"/>
    </source>
</evidence>
<evidence type="ECO:0000259" key="3">
    <source>
        <dbReference type="PROSITE" id="PS51061"/>
    </source>
</evidence>
<evidence type="ECO:0000256" key="1">
    <source>
        <dbReference type="ARBA" id="ARBA00022553"/>
    </source>
</evidence>
<dbReference type="Gene3D" id="3.30.1370.50">
    <property type="entry name" value="R3H-like domain"/>
    <property type="match status" value="1"/>
</dbReference>
<keyword evidence="5" id="KW-1185">Reference proteome</keyword>
<evidence type="ECO:0000313" key="7">
    <source>
        <dbReference type="RefSeq" id="XP_013378928.1"/>
    </source>
</evidence>
<dbReference type="SUPFAM" id="SSF82708">
    <property type="entry name" value="R3H domain"/>
    <property type="match status" value="1"/>
</dbReference>
<protein>
    <submittedName>
        <fullName evidence="6 7">cAMP-regulated phosphoprotein 21 isoform X1</fullName>
    </submittedName>
</protein>
<dbReference type="InterPro" id="IPR001374">
    <property type="entry name" value="R3H_dom"/>
</dbReference>
<dbReference type="RefSeq" id="XP_013378928.1">
    <property type="nucleotide sequence ID" value="XM_013523474.1"/>
</dbReference>
<feature type="domain" description="SUZ" evidence="4">
    <location>
        <begin position="294"/>
        <end position="364"/>
    </location>
</feature>
<proteinExistence type="predicted"/>
<gene>
    <name evidence="6 7" type="primary">LOC106150591</name>
</gene>
<feature type="region of interest" description="Disordered" evidence="2">
    <location>
        <begin position="1007"/>
        <end position="1064"/>
    </location>
</feature>
<feature type="compositionally biased region" description="Pro residues" evidence="2">
    <location>
        <begin position="465"/>
        <end position="477"/>
    </location>
</feature>
<dbReference type="GeneID" id="106150591"/>
<dbReference type="PROSITE" id="PS51061">
    <property type="entry name" value="R3H"/>
    <property type="match status" value="1"/>
</dbReference>
<evidence type="ECO:0000313" key="6">
    <source>
        <dbReference type="RefSeq" id="XP_013378927.1"/>
    </source>
</evidence>
<feature type="compositionally biased region" description="Basic and acidic residues" evidence="2">
    <location>
        <begin position="18"/>
        <end position="31"/>
    </location>
</feature>
<dbReference type="InterPro" id="IPR051937">
    <property type="entry name" value="R3H_domain_containing"/>
</dbReference>
<feature type="compositionally biased region" description="Low complexity" evidence="2">
    <location>
        <begin position="71"/>
        <end position="81"/>
    </location>
</feature>
<evidence type="ECO:0000313" key="5">
    <source>
        <dbReference type="Proteomes" id="UP000085678"/>
    </source>
</evidence>
<feature type="region of interest" description="Disordered" evidence="2">
    <location>
        <begin position="937"/>
        <end position="989"/>
    </location>
</feature>
<dbReference type="Proteomes" id="UP000085678">
    <property type="component" value="Unplaced"/>
</dbReference>
<name>A0A1S3GZ27_LINAN</name>